<organism evidence="1 2">
    <name type="scientific">Trichoderma ghanense</name>
    <dbReference type="NCBI Taxonomy" id="65468"/>
    <lineage>
        <taxon>Eukaryota</taxon>
        <taxon>Fungi</taxon>
        <taxon>Dikarya</taxon>
        <taxon>Ascomycota</taxon>
        <taxon>Pezizomycotina</taxon>
        <taxon>Sordariomycetes</taxon>
        <taxon>Hypocreomycetidae</taxon>
        <taxon>Hypocreales</taxon>
        <taxon>Hypocreaceae</taxon>
        <taxon>Trichoderma</taxon>
    </lineage>
</organism>
<gene>
    <name evidence="1" type="ORF">CCMA1212_008916</name>
</gene>
<proteinExistence type="predicted"/>
<dbReference type="Proteomes" id="UP001642720">
    <property type="component" value="Unassembled WGS sequence"/>
</dbReference>
<comment type="caution">
    <text evidence="1">The sequence shown here is derived from an EMBL/GenBank/DDBJ whole genome shotgun (WGS) entry which is preliminary data.</text>
</comment>
<evidence type="ECO:0000313" key="2">
    <source>
        <dbReference type="Proteomes" id="UP001642720"/>
    </source>
</evidence>
<dbReference type="GeneID" id="300580469"/>
<sequence>MCTKTFVLESSPVTASWFMSQSSPIIKTKTSVTIVQGKGRRLDRHLFPQLIDLRMLLNNTRELLLEMKLLPRSRSRPA</sequence>
<reference evidence="1 2" key="1">
    <citation type="submission" date="2018-01" db="EMBL/GenBank/DDBJ databases">
        <title>Genome characterization of the sugarcane-associated fungus Trichoderma ghanense CCMA-1212 and their application in lignocelulose bioconversion.</title>
        <authorList>
            <person name="Steindorff A.S."/>
            <person name="Mendes T.D."/>
            <person name="Vilela E.S.D."/>
            <person name="Rodrigues D.S."/>
            <person name="Formighieri E.F."/>
            <person name="Melo I.S."/>
            <person name="Favaro L.C.L."/>
        </authorList>
    </citation>
    <scope>NUCLEOTIDE SEQUENCE [LARGE SCALE GENOMIC DNA]</scope>
    <source>
        <strain evidence="1 2">CCMA-1212</strain>
    </source>
</reference>
<dbReference type="RefSeq" id="XP_073555332.1">
    <property type="nucleotide sequence ID" value="XM_073706019.1"/>
</dbReference>
<name>A0ABY2GTL6_9HYPO</name>
<dbReference type="EMBL" id="PPTA01000015">
    <property type="protein sequence ID" value="TFA99130.1"/>
    <property type="molecule type" value="Genomic_DNA"/>
</dbReference>
<keyword evidence="2" id="KW-1185">Reference proteome</keyword>
<accession>A0ABY2GTL6</accession>
<protein>
    <submittedName>
        <fullName evidence="1">Uncharacterized protein</fullName>
    </submittedName>
</protein>
<evidence type="ECO:0000313" key="1">
    <source>
        <dbReference type="EMBL" id="TFA99130.1"/>
    </source>
</evidence>